<evidence type="ECO:0000313" key="2">
    <source>
        <dbReference type="Proteomes" id="UP001596030"/>
    </source>
</evidence>
<name>A0ABV9D3H3_9GAMM</name>
<gene>
    <name evidence="1" type="ORF">ACFO0U_12750</name>
</gene>
<protein>
    <submittedName>
        <fullName evidence="1">Uncharacterized protein</fullName>
    </submittedName>
</protein>
<evidence type="ECO:0000313" key="1">
    <source>
        <dbReference type="EMBL" id="MFC4539641.1"/>
    </source>
</evidence>
<reference evidence="2" key="1">
    <citation type="journal article" date="2019" name="Int. J. Syst. Evol. Microbiol.">
        <title>The Global Catalogue of Microorganisms (GCM) 10K type strain sequencing project: providing services to taxonomists for standard genome sequencing and annotation.</title>
        <authorList>
            <consortium name="The Broad Institute Genomics Platform"/>
            <consortium name="The Broad Institute Genome Sequencing Center for Infectious Disease"/>
            <person name="Wu L."/>
            <person name="Ma J."/>
        </authorList>
    </citation>
    <scope>NUCLEOTIDE SEQUENCE [LARGE SCALE GENOMIC DNA]</scope>
    <source>
        <strain evidence="2">CGMCC 1.12121</strain>
    </source>
</reference>
<comment type="caution">
    <text evidence="1">The sequence shown here is derived from an EMBL/GenBank/DDBJ whole genome shotgun (WGS) entry which is preliminary data.</text>
</comment>
<dbReference type="RefSeq" id="WP_246970089.1">
    <property type="nucleotide sequence ID" value="NZ_JAKGAN010000003.1"/>
</dbReference>
<accession>A0ABV9D3H3</accession>
<dbReference type="EMBL" id="JBHSEU010000020">
    <property type="protein sequence ID" value="MFC4539641.1"/>
    <property type="molecule type" value="Genomic_DNA"/>
</dbReference>
<organism evidence="1 2">
    <name type="scientific">Chromohalobacter sarecensis</name>
    <dbReference type="NCBI Taxonomy" id="245294"/>
    <lineage>
        <taxon>Bacteria</taxon>
        <taxon>Pseudomonadati</taxon>
        <taxon>Pseudomonadota</taxon>
        <taxon>Gammaproteobacteria</taxon>
        <taxon>Oceanospirillales</taxon>
        <taxon>Halomonadaceae</taxon>
        <taxon>Chromohalobacter</taxon>
    </lineage>
</organism>
<dbReference type="Proteomes" id="UP001596030">
    <property type="component" value="Unassembled WGS sequence"/>
</dbReference>
<proteinExistence type="predicted"/>
<sequence>MKRASIFDRLQQRHSVSEPLEEPSVARCDYVSGRLRIIDGLALTAGGFIRSGDIPEPPTPELSSTLYGSDGCRLLMHPVSDTTSVNEPQLGRLDAKALRLHQLVQTVMAEALMMLEAVPKESAFDILLSAPVRSPEAASLIQERLSGAVADTQYGAYLGEIRLAEQQDPHAALAVGEQGGMPYVLWIGVDSLVNEGDIASMQYRDILVRSSRGDGLYPGEAVAVLLVQRLTAEVLEFNSGWRLDAGIRREHAPRAGRRDYDKRSALVELLGDLWPATQDDASSPAPSRLVVDAIGMPGRGVELGGAVIERWPGIDTIDDALGVDALVGWSGEATQVLLFVLAAAAIEPEGHAVVLALHAESHTQAWALRSYAVEVARRVEDHS</sequence>
<keyword evidence="2" id="KW-1185">Reference proteome</keyword>